<dbReference type="EMBL" id="CP011564">
    <property type="protein sequence ID" value="ALG81872.1"/>
    <property type="molecule type" value="Genomic_DNA"/>
</dbReference>
<feature type="domain" description="Histidine kinase" evidence="8">
    <location>
        <begin position="274"/>
        <end position="483"/>
    </location>
</feature>
<proteinExistence type="predicted"/>
<dbReference type="RefSeq" id="WP_050048230.1">
    <property type="nucleotide sequence ID" value="NZ_CP008874.1"/>
</dbReference>
<dbReference type="PANTHER" id="PTHR43711:SF1">
    <property type="entry name" value="HISTIDINE KINASE 1"/>
    <property type="match status" value="1"/>
</dbReference>
<dbReference type="InterPro" id="IPR003661">
    <property type="entry name" value="HisK_dim/P_dom"/>
</dbReference>
<dbReference type="KEGG" id="hsu:HLASF_0986"/>
<dbReference type="KEGG" id="hsf:HLASA_0975"/>
<keyword evidence="4" id="KW-0808">Transferase</keyword>
<keyword evidence="12" id="KW-1185">Reference proteome</keyword>
<dbReference type="Pfam" id="PF02518">
    <property type="entry name" value="HATPase_c"/>
    <property type="match status" value="1"/>
</dbReference>
<dbReference type="Proteomes" id="UP000069906">
    <property type="component" value="Chromosome"/>
</dbReference>
<dbReference type="PROSITE" id="PS50109">
    <property type="entry name" value="HIS_KIN"/>
    <property type="match status" value="1"/>
</dbReference>
<feature type="transmembrane region" description="Helical" evidence="7">
    <location>
        <begin position="58"/>
        <end position="78"/>
    </location>
</feature>
<evidence type="ECO:0000256" key="7">
    <source>
        <dbReference type="SAM" id="Phobius"/>
    </source>
</evidence>
<dbReference type="InterPro" id="IPR005467">
    <property type="entry name" value="His_kinase_dom"/>
</dbReference>
<dbReference type="InterPro" id="IPR036890">
    <property type="entry name" value="HATPase_C_sf"/>
</dbReference>
<name>A0A0F7P8I5_9EURY</name>
<evidence type="ECO:0000313" key="12">
    <source>
        <dbReference type="Proteomes" id="UP000069906"/>
    </source>
</evidence>
<dbReference type="EMBL" id="CP008874">
    <property type="protein sequence ID" value="AKH97476.1"/>
    <property type="molecule type" value="Genomic_DNA"/>
</dbReference>
<dbReference type="CDD" id="cd00075">
    <property type="entry name" value="HATPase"/>
    <property type="match status" value="1"/>
</dbReference>
<keyword evidence="5 9" id="KW-0418">Kinase</keyword>
<evidence type="ECO:0000256" key="4">
    <source>
        <dbReference type="ARBA" id="ARBA00022679"/>
    </source>
</evidence>
<evidence type="ECO:0000256" key="3">
    <source>
        <dbReference type="ARBA" id="ARBA00022553"/>
    </source>
</evidence>
<comment type="catalytic activity">
    <reaction evidence="1">
        <text>ATP + protein L-histidine = ADP + protein N-phospho-L-histidine.</text>
        <dbReference type="EC" id="2.7.13.3"/>
    </reaction>
</comment>
<accession>A0A0F7P8I5</accession>
<dbReference type="STRING" id="1604004.HLASA_0975"/>
<keyword evidence="6" id="KW-0902">Two-component regulatory system</keyword>
<dbReference type="CDD" id="cd00082">
    <property type="entry name" value="HisKA"/>
    <property type="match status" value="1"/>
</dbReference>
<dbReference type="SUPFAM" id="SSF55874">
    <property type="entry name" value="ATPase domain of HSP90 chaperone/DNA topoisomerase II/histidine kinase"/>
    <property type="match status" value="1"/>
</dbReference>
<reference evidence="10 11" key="3">
    <citation type="journal article" date="2016" name="Stand. Genomic Sci.">
        <title>Complete genome sequence of 'Halanaeroarchaeum sulfurireducens' M27-SA2, a sulfur-reducing and acetate-oxidizing haloarchaeon from the deep-sea hypersaline anoxic lake Medee.</title>
        <authorList>
            <person name="Messina E."/>
            <person name="Sorokin D.Y."/>
            <person name="Kublanov I.V."/>
            <person name="Toshchakov S."/>
            <person name="Lopatina A."/>
            <person name="Arcadi E."/>
            <person name="Smedile F."/>
            <person name="La Spada G."/>
            <person name="La Cono V."/>
            <person name="Yakimov M.M."/>
        </authorList>
    </citation>
    <scope>NUCLEOTIDE SEQUENCE [LARGE SCALE GENOMIC DNA]</scope>
    <source>
        <strain evidence="10 11">M27-SA2</strain>
    </source>
</reference>
<dbReference type="GO" id="GO:0000155">
    <property type="term" value="F:phosphorelay sensor kinase activity"/>
    <property type="evidence" value="ECO:0007669"/>
    <property type="project" value="InterPro"/>
</dbReference>
<evidence type="ECO:0000256" key="5">
    <source>
        <dbReference type="ARBA" id="ARBA00022777"/>
    </source>
</evidence>
<dbReference type="EC" id="2.7.13.3" evidence="2"/>
<dbReference type="InterPro" id="IPR003594">
    <property type="entry name" value="HATPase_dom"/>
</dbReference>
<dbReference type="InterPro" id="IPR050736">
    <property type="entry name" value="Sensor_HK_Regulatory"/>
</dbReference>
<dbReference type="Pfam" id="PF16927">
    <property type="entry name" value="HisKA_7TM"/>
    <property type="match status" value="1"/>
</dbReference>
<dbReference type="SUPFAM" id="SSF47384">
    <property type="entry name" value="Homodimeric domain of signal transducing histidine kinase"/>
    <property type="match status" value="1"/>
</dbReference>
<keyword evidence="3" id="KW-0597">Phosphoprotein</keyword>
<dbReference type="AlphaFoldDB" id="A0A0F7P8I5"/>
<evidence type="ECO:0000256" key="6">
    <source>
        <dbReference type="ARBA" id="ARBA00023012"/>
    </source>
</evidence>
<organism evidence="9 12">
    <name type="scientific">Halanaeroarchaeum sulfurireducens</name>
    <dbReference type="NCBI Taxonomy" id="1604004"/>
    <lineage>
        <taxon>Archaea</taxon>
        <taxon>Methanobacteriati</taxon>
        <taxon>Methanobacteriota</taxon>
        <taxon>Stenosarchaea group</taxon>
        <taxon>Halobacteria</taxon>
        <taxon>Halobacteriales</taxon>
        <taxon>Halobacteriaceae</taxon>
        <taxon>Halanaeroarchaeum</taxon>
    </lineage>
</organism>
<dbReference type="Proteomes" id="UP000060390">
    <property type="component" value="Chromosome"/>
</dbReference>
<evidence type="ECO:0000259" key="8">
    <source>
        <dbReference type="PROSITE" id="PS50109"/>
    </source>
</evidence>
<feature type="transmembrane region" description="Helical" evidence="7">
    <location>
        <begin position="12"/>
        <end position="29"/>
    </location>
</feature>
<dbReference type="PANTHER" id="PTHR43711">
    <property type="entry name" value="TWO-COMPONENT HISTIDINE KINASE"/>
    <property type="match status" value="1"/>
</dbReference>
<dbReference type="InterPro" id="IPR036097">
    <property type="entry name" value="HisK_dim/P_sf"/>
</dbReference>
<evidence type="ECO:0000313" key="10">
    <source>
        <dbReference type="EMBL" id="ALG81872.1"/>
    </source>
</evidence>
<dbReference type="SUPFAM" id="SSF55785">
    <property type="entry name" value="PYP-like sensor domain (PAS domain)"/>
    <property type="match status" value="1"/>
</dbReference>
<gene>
    <name evidence="10" type="ORF">HLASA_0975</name>
    <name evidence="9" type="ORF">HLASF_0986</name>
</gene>
<dbReference type="PRINTS" id="PR00344">
    <property type="entry name" value="BCTRLSENSOR"/>
</dbReference>
<dbReference type="GeneID" id="26010331"/>
<dbReference type="NCBIfam" id="TIGR00229">
    <property type="entry name" value="sensory_box"/>
    <property type="match status" value="1"/>
</dbReference>
<dbReference type="Gene3D" id="1.10.287.130">
    <property type="match status" value="1"/>
</dbReference>
<keyword evidence="7" id="KW-0472">Membrane</keyword>
<protein>
    <recommendedName>
        <fullName evidence="2">histidine kinase</fullName>
        <ecNumber evidence="2">2.7.13.3</ecNumber>
    </recommendedName>
</protein>
<dbReference type="InterPro" id="IPR031621">
    <property type="entry name" value="HisKA_7TM"/>
</dbReference>
<dbReference type="InterPro" id="IPR035965">
    <property type="entry name" value="PAS-like_dom_sf"/>
</dbReference>
<dbReference type="InterPro" id="IPR000014">
    <property type="entry name" value="PAS"/>
</dbReference>
<evidence type="ECO:0000256" key="2">
    <source>
        <dbReference type="ARBA" id="ARBA00012438"/>
    </source>
</evidence>
<evidence type="ECO:0000313" key="9">
    <source>
        <dbReference type="EMBL" id="AKH97476.1"/>
    </source>
</evidence>
<evidence type="ECO:0000256" key="1">
    <source>
        <dbReference type="ARBA" id="ARBA00000085"/>
    </source>
</evidence>
<dbReference type="OrthoDB" id="3369at2157"/>
<dbReference type="Gene3D" id="3.30.565.10">
    <property type="entry name" value="Histidine kinase-like ATPase, C-terminal domain"/>
    <property type="match status" value="1"/>
</dbReference>
<dbReference type="InterPro" id="IPR004358">
    <property type="entry name" value="Sig_transdc_His_kin-like_C"/>
</dbReference>
<reference evidence="9 12" key="1">
    <citation type="journal article" date="2015" name="ISME J.">
        <title>Elemental sulfur and acetate can support life of a novel strictly anaerobic haloarchaeon.</title>
        <authorList>
            <person name="Sorokin D.Y."/>
            <person name="Kublanov I.V."/>
            <person name="Gavrilov S.N."/>
            <person name="Rojo D."/>
            <person name="Roman P."/>
            <person name="Golyshin P.N."/>
            <person name="Slepak V.Z."/>
            <person name="Smedile F."/>
            <person name="Ferrer M."/>
            <person name="Messina E."/>
            <person name="La Cono V."/>
            <person name="Yakimov M.M."/>
        </authorList>
    </citation>
    <scope>NUCLEOTIDE SEQUENCE [LARGE SCALE GENOMIC DNA]</scope>
    <source>
        <strain evidence="9 12">HSR2</strain>
    </source>
</reference>
<reference evidence="11" key="2">
    <citation type="submission" date="2015-05" db="EMBL/GenBank/DDBJ databases">
        <title>Complete genome sequence of Halanaeroarchaeum sulfurireducens type strain M27-SA2, a sulfate-reducer haloarchaeon from marine anoxic lake Medee.</title>
        <authorList>
            <person name="Messina E."/>
            <person name="Kublanov I.V."/>
            <person name="Toshchakov S."/>
            <person name="Arcadi E."/>
            <person name="La Spada G."/>
            <person name="La Cono V."/>
            <person name="Yakimov M.M."/>
        </authorList>
    </citation>
    <scope>NUCLEOTIDE SEQUENCE [LARGE SCALE GENOMIC DNA]</scope>
    <source>
        <strain evidence="11">M27-SA2</strain>
    </source>
</reference>
<keyword evidence="7" id="KW-0812">Transmembrane</keyword>
<dbReference type="SMART" id="SM00387">
    <property type="entry name" value="HATPase_c"/>
    <property type="match status" value="1"/>
</dbReference>
<dbReference type="CDD" id="cd00130">
    <property type="entry name" value="PAS"/>
    <property type="match status" value="1"/>
</dbReference>
<sequence>MGEARKWVNMKNASFVIVLLVPVFVWLFTDPVPVLFQDPRLVSIGNFSVIEHGNSSVYVLYLSAFYVIATIGLSYIVYQTWTDQSLSRGQTAILVPGIFAPMLLSVAQTFQFLPFESPGTILTPTSFSVGMAAVGYAAFRYEIFDTKALARSRTIDNMNEGYLLVDTDGKIIDANRRALTLLETATPLTGTQISTLFTCQENENMIEGGPTPTFEKSLDTETGTRTLEVSTANFATSHGQTLGTLFVMRDITARKDAERQLVKQRDNIAFLNQMLRHDIRNHLQGILGGANLLAEEIDMTTEKSEYLSMIDENAENAVDLTKSARDIANVMLESETELEPVALEPILTEEVKRVRNSYENVTVEVEGAIPHVSVRANDMIGSIFRNLFENAVKHNDSDRPKVTLAAEESDDHLSISVADNGPGIPDEMKDQIFTKGETGLNSESTGIGLYLVRSLVDSYDGSVTVEDNEPRGSIFTVTIPTLENH</sequence>
<keyword evidence="7" id="KW-1133">Transmembrane helix</keyword>
<dbReference type="Pfam" id="PF13426">
    <property type="entry name" value="PAS_9"/>
    <property type="match status" value="1"/>
</dbReference>
<feature type="transmembrane region" description="Helical" evidence="7">
    <location>
        <begin position="90"/>
        <end position="113"/>
    </location>
</feature>
<dbReference type="HOGENOM" id="CLU_000445_114_58_2"/>
<evidence type="ECO:0000313" key="11">
    <source>
        <dbReference type="Proteomes" id="UP000060390"/>
    </source>
</evidence>
<dbReference type="Gene3D" id="3.30.450.20">
    <property type="entry name" value="PAS domain"/>
    <property type="match status" value="1"/>
</dbReference>